<dbReference type="InterPro" id="IPR001680">
    <property type="entry name" value="WD40_rpt"/>
</dbReference>
<evidence type="ECO:0000256" key="2">
    <source>
        <dbReference type="PROSITE-ProRule" id="PRU00221"/>
    </source>
</evidence>
<proteinExistence type="predicted"/>
<protein>
    <submittedName>
        <fullName evidence="3">Uncharacterized protein</fullName>
    </submittedName>
</protein>
<organism evidence="4">
    <name type="scientific">Aureococcus anophagefferens</name>
    <name type="common">Harmful bloom alga</name>
    <dbReference type="NCBI Taxonomy" id="44056"/>
    <lineage>
        <taxon>Eukaryota</taxon>
        <taxon>Sar</taxon>
        <taxon>Stramenopiles</taxon>
        <taxon>Ochrophyta</taxon>
        <taxon>Pelagophyceae</taxon>
        <taxon>Pelagomonadales</taxon>
        <taxon>Pelagomonadaceae</taxon>
        <taxon>Aureococcus</taxon>
    </lineage>
</organism>
<dbReference type="Gene3D" id="2.130.10.10">
    <property type="entry name" value="YVTN repeat-like/Quinoprotein amine dehydrogenase"/>
    <property type="match status" value="1"/>
</dbReference>
<dbReference type="PANTHER" id="PTHR44324:SF4">
    <property type="entry name" value="WD40 REPEAT DOMAIN 95"/>
    <property type="match status" value="1"/>
</dbReference>
<dbReference type="AlphaFoldDB" id="F0YCF8"/>
<evidence type="ECO:0000313" key="4">
    <source>
        <dbReference type="Proteomes" id="UP000002729"/>
    </source>
</evidence>
<feature type="repeat" description="WD" evidence="2">
    <location>
        <begin position="3"/>
        <end position="44"/>
    </location>
</feature>
<dbReference type="InterPro" id="IPR015943">
    <property type="entry name" value="WD40/YVTN_repeat-like_dom_sf"/>
</dbReference>
<dbReference type="OrthoDB" id="1068471at2759"/>
<keyword evidence="4" id="KW-1185">Reference proteome</keyword>
<dbReference type="Proteomes" id="UP000002729">
    <property type="component" value="Unassembled WGS sequence"/>
</dbReference>
<dbReference type="Pfam" id="PF00400">
    <property type="entry name" value="WD40"/>
    <property type="match status" value="3"/>
</dbReference>
<feature type="repeat" description="WD" evidence="2">
    <location>
        <begin position="45"/>
        <end position="77"/>
    </location>
</feature>
<dbReference type="InterPro" id="IPR036322">
    <property type="entry name" value="WD40_repeat_dom_sf"/>
</dbReference>
<dbReference type="RefSeq" id="XP_009038013.1">
    <property type="nucleotide sequence ID" value="XM_009039765.1"/>
</dbReference>
<dbReference type="SUPFAM" id="SSF50978">
    <property type="entry name" value="WD40 repeat-like"/>
    <property type="match status" value="1"/>
</dbReference>
<dbReference type="InterPro" id="IPR051242">
    <property type="entry name" value="WD-EF-hand_domain"/>
</dbReference>
<reference evidence="3 4" key="1">
    <citation type="journal article" date="2011" name="Proc. Natl. Acad. Sci. U.S.A.">
        <title>Niche of harmful alga Aureococcus anophagefferens revealed through ecogenomics.</title>
        <authorList>
            <person name="Gobler C.J."/>
            <person name="Berry D.L."/>
            <person name="Dyhrman S.T."/>
            <person name="Wilhelm S.W."/>
            <person name="Salamov A."/>
            <person name="Lobanov A.V."/>
            <person name="Zhang Y."/>
            <person name="Collier J.L."/>
            <person name="Wurch L.L."/>
            <person name="Kustka A.B."/>
            <person name="Dill B.D."/>
            <person name="Shah M."/>
            <person name="VerBerkmoes N.C."/>
            <person name="Kuo A."/>
            <person name="Terry A."/>
            <person name="Pangilinan J."/>
            <person name="Lindquist E.A."/>
            <person name="Lucas S."/>
            <person name="Paulsen I.T."/>
            <person name="Hattenrath-Lehmann T.K."/>
            <person name="Talmage S.C."/>
            <person name="Walker E.A."/>
            <person name="Koch F."/>
            <person name="Burson A.M."/>
            <person name="Marcoval M.A."/>
            <person name="Tang Y.Z."/>
            <person name="Lecleir G.R."/>
            <person name="Coyne K.J."/>
            <person name="Berg G.M."/>
            <person name="Bertrand E.M."/>
            <person name="Saito M.A."/>
            <person name="Gladyshev V.N."/>
            <person name="Grigoriev I.V."/>
        </authorList>
    </citation>
    <scope>NUCLEOTIDE SEQUENCE [LARGE SCALE GENOMIC DNA]</scope>
    <source>
        <strain evidence="4">CCMP 1984</strain>
    </source>
</reference>
<feature type="non-terminal residue" evidence="3">
    <location>
        <position position="121"/>
    </location>
</feature>
<dbReference type="KEGG" id="aaf:AURANDRAFT_27709"/>
<dbReference type="OMA" id="GHEDIIM"/>
<accession>F0YCF8</accession>
<dbReference type="PROSITE" id="PS50294">
    <property type="entry name" value="WD_REPEATS_REGION"/>
    <property type="match status" value="3"/>
</dbReference>
<evidence type="ECO:0000313" key="3">
    <source>
        <dbReference type="EMBL" id="EGB07395.1"/>
    </source>
</evidence>
<dbReference type="eggNOG" id="KOG0266">
    <property type="taxonomic scope" value="Eukaryota"/>
</dbReference>
<keyword evidence="2" id="KW-0853">WD repeat</keyword>
<dbReference type="InParanoid" id="F0YCF8"/>
<gene>
    <name evidence="3" type="ORF">AURANDRAFT_27709</name>
</gene>
<keyword evidence="1" id="KW-0677">Repeat</keyword>
<evidence type="ECO:0000256" key="1">
    <source>
        <dbReference type="ARBA" id="ARBA00022737"/>
    </source>
</evidence>
<sequence>MALHGHEDIIMEVLHIKYLDNIVSASLDTTVRVWDTYTEKQSTLLRGHAKGVNALAYNSEHRFLISAGFDHDAFVWSPFVSTLLYKLKGHRAALVGCHAVEGTHELVTADCHGVLKLWDLR</sequence>
<feature type="repeat" description="WD" evidence="2">
    <location>
        <begin position="87"/>
        <end position="121"/>
    </location>
</feature>
<dbReference type="PROSITE" id="PS50082">
    <property type="entry name" value="WD_REPEATS_2"/>
    <property type="match status" value="3"/>
</dbReference>
<dbReference type="EMBL" id="GL833131">
    <property type="protein sequence ID" value="EGB07395.1"/>
    <property type="molecule type" value="Genomic_DNA"/>
</dbReference>
<name>F0YCF8_AURAN</name>
<dbReference type="SMART" id="SM00320">
    <property type="entry name" value="WD40"/>
    <property type="match status" value="3"/>
</dbReference>
<dbReference type="GeneID" id="20220412"/>
<dbReference type="PANTHER" id="PTHR44324">
    <property type="entry name" value="WD40 REPEAT DOMAIN 95"/>
    <property type="match status" value="1"/>
</dbReference>